<dbReference type="SUPFAM" id="SSF52949">
    <property type="entry name" value="Macro domain-like"/>
    <property type="match status" value="1"/>
</dbReference>
<keyword evidence="3" id="KW-1185">Reference proteome</keyword>
<accession>A0A5S9IKX5</accession>
<dbReference type="RefSeq" id="WP_151967639.1">
    <property type="nucleotide sequence ID" value="NZ_AP019860.1"/>
</dbReference>
<protein>
    <submittedName>
        <fullName evidence="2">TIGR02452 family protein</fullName>
    </submittedName>
</protein>
<proteinExistence type="predicted"/>
<dbReference type="PANTHER" id="PTHR35596">
    <property type="entry name" value="DUF2263 DOMAIN-CONTAINING PROTEIN"/>
    <property type="match status" value="1"/>
</dbReference>
<gene>
    <name evidence="2" type="ORF">UABAM_01792</name>
</gene>
<dbReference type="PANTHER" id="PTHR35596:SF1">
    <property type="entry name" value="MICROBIAL-TYPE PARG CATALYTIC DOMAIN-CONTAINING PROTEIN"/>
    <property type="match status" value="1"/>
</dbReference>
<reference evidence="2 3" key="1">
    <citation type="submission" date="2019-08" db="EMBL/GenBank/DDBJ databases">
        <title>Complete genome sequence of Candidatus Uab amorphum.</title>
        <authorList>
            <person name="Shiratori T."/>
            <person name="Suzuki S."/>
            <person name="Kakizawa Y."/>
            <person name="Ishida K."/>
        </authorList>
    </citation>
    <scope>NUCLEOTIDE SEQUENCE [LARGE SCALE GENOMIC DNA]</scope>
    <source>
        <strain evidence="2 3">SRT547</strain>
    </source>
</reference>
<organism evidence="2 3">
    <name type="scientific">Uabimicrobium amorphum</name>
    <dbReference type="NCBI Taxonomy" id="2596890"/>
    <lineage>
        <taxon>Bacteria</taxon>
        <taxon>Pseudomonadati</taxon>
        <taxon>Planctomycetota</taxon>
        <taxon>Candidatus Uabimicrobiia</taxon>
        <taxon>Candidatus Uabimicrobiales</taxon>
        <taxon>Candidatus Uabimicrobiaceae</taxon>
        <taxon>Candidatus Uabimicrobium</taxon>
    </lineage>
</organism>
<feature type="domain" description="Microbial-type PARG catalytic" evidence="1">
    <location>
        <begin position="12"/>
        <end position="154"/>
    </location>
</feature>
<dbReference type="PIRSF" id="PIRSF014899">
    <property type="entry name" value="UCP014899"/>
    <property type="match status" value="1"/>
</dbReference>
<dbReference type="OrthoDB" id="9806181at2"/>
<name>A0A5S9IKX5_UABAM</name>
<dbReference type="Gene3D" id="3.40.220.10">
    <property type="entry name" value="Leucine Aminopeptidase, subunit E, domain 1"/>
    <property type="match status" value="1"/>
</dbReference>
<dbReference type="InterPro" id="IPR019261">
    <property type="entry name" value="PARG_cat_microbial"/>
</dbReference>
<dbReference type="Pfam" id="PF10021">
    <property type="entry name" value="PARG_cat_microb"/>
    <property type="match status" value="1"/>
</dbReference>
<dbReference type="NCBIfam" id="TIGR02452">
    <property type="entry name" value="TIGR02452 family protein"/>
    <property type="match status" value="1"/>
</dbReference>
<dbReference type="InterPro" id="IPR043472">
    <property type="entry name" value="Macro_dom-like"/>
</dbReference>
<dbReference type="InterPro" id="IPR012664">
    <property type="entry name" value="CHP02452"/>
</dbReference>
<dbReference type="EMBL" id="AP019860">
    <property type="protein sequence ID" value="BBM83440.1"/>
    <property type="molecule type" value="Genomic_DNA"/>
</dbReference>
<dbReference type="KEGG" id="uam:UABAM_01792"/>
<evidence type="ECO:0000313" key="2">
    <source>
        <dbReference type="EMBL" id="BBM83440.1"/>
    </source>
</evidence>
<evidence type="ECO:0000313" key="3">
    <source>
        <dbReference type="Proteomes" id="UP000326354"/>
    </source>
</evidence>
<evidence type="ECO:0000259" key="1">
    <source>
        <dbReference type="Pfam" id="PF10021"/>
    </source>
</evidence>
<dbReference type="Proteomes" id="UP000326354">
    <property type="component" value="Chromosome"/>
</dbReference>
<dbReference type="AlphaFoldDB" id="A0A5S9IKX5"/>
<sequence>MHVNRKKAAEIATDTLKIIEQGYYTVGKEQVPIDKEMQRAIAGTYSYPPHSELPSIEPGEKNTQIQVTNETTLSATERLVVEEGLNTVALNFASAKNPGGGFRSGARAQEESLARSSALYPCLVNNEMYTFHRQRKDPFYTNYALYSPDVPVFKRDSGELLHQPYLCSFITSPAVNAGVIRKRKTKNAQQICDEMQQRIHKVLTIAALYKHDAIVLGAWGCGVFGNDSTTIAHLFYEELQLFSGVFSKVSFAITDHSKKGQNIQPFTHAFDRKS</sequence>